<evidence type="ECO:0000313" key="2">
    <source>
        <dbReference type="EMBL" id="TGV04434.1"/>
    </source>
</evidence>
<dbReference type="Gene3D" id="3.90.550.10">
    <property type="entry name" value="Spore Coat Polysaccharide Biosynthesis Protein SpsA, Chain A"/>
    <property type="match status" value="1"/>
</dbReference>
<evidence type="ECO:0000313" key="3">
    <source>
        <dbReference type="Proteomes" id="UP000307602"/>
    </source>
</evidence>
<dbReference type="Proteomes" id="UP000307602">
    <property type="component" value="Unassembled WGS sequence"/>
</dbReference>
<keyword evidence="3" id="KW-1185">Reference proteome</keyword>
<dbReference type="InterPro" id="IPR029044">
    <property type="entry name" value="Nucleotide-diphossugar_trans"/>
</dbReference>
<dbReference type="PANTHER" id="PTHR43685">
    <property type="entry name" value="GLYCOSYLTRANSFERASE"/>
    <property type="match status" value="1"/>
</dbReference>
<proteinExistence type="predicted"/>
<reference evidence="2 3" key="1">
    <citation type="submission" date="2019-04" db="EMBL/GenBank/DDBJ databases">
        <authorList>
            <person name="Liu A."/>
        </authorList>
    </citation>
    <scope>NUCLEOTIDE SEQUENCE [LARGE SCALE GENOMIC DNA]</scope>
    <source>
        <strain evidence="2 3">RZ03</strain>
    </source>
</reference>
<dbReference type="AlphaFoldDB" id="A0A4V3P594"/>
<keyword evidence="2" id="KW-0808">Transferase</keyword>
<name>A0A4V3P594_9FLAO</name>
<dbReference type="SUPFAM" id="SSF53448">
    <property type="entry name" value="Nucleotide-diphospho-sugar transferases"/>
    <property type="match status" value="1"/>
</dbReference>
<dbReference type="Pfam" id="PF00535">
    <property type="entry name" value="Glycos_transf_2"/>
    <property type="match status" value="1"/>
</dbReference>
<dbReference type="InterPro" id="IPR001173">
    <property type="entry name" value="Glyco_trans_2-like"/>
</dbReference>
<sequence>MKFSLIICTYMRCEALSKLLMSIQNQIVYPNEILIVDGSINDETKQFLEKNFFENLKYYKVEEAQRGLTKQRNYGINLISSESEIVCFLDDDVILEKEYFKNLINTYKDKKDALAVGGYITNEVVWEKSDEKGQKNKYYYDGWMRNESSRFKIRSLLGLQPDAKPGFLPTFAHGRSIGYLPPSNKIYNVEFFMGGVSSYKKLLFDKIKFSNYFHGYGLYEDLDFCLRASKLGKLYLNTAAKLEHHHEESGRPNKFIFGKMIVRNSWYVWKVKYKNPTFKAVFKYHSTVLLLILIRFANSFYGNNKKQAFTETLGRLKGWFSLFYNKPKLS</sequence>
<protein>
    <submittedName>
        <fullName evidence="2">Glycosyltransferase family 2 protein</fullName>
    </submittedName>
</protein>
<dbReference type="RefSeq" id="WP_135875194.1">
    <property type="nucleotide sequence ID" value="NZ_SRSO01000002.1"/>
</dbReference>
<feature type="domain" description="Glycosyltransferase 2-like" evidence="1">
    <location>
        <begin position="4"/>
        <end position="131"/>
    </location>
</feature>
<dbReference type="InterPro" id="IPR050834">
    <property type="entry name" value="Glycosyltransf_2"/>
</dbReference>
<accession>A0A4V3P594</accession>
<dbReference type="EMBL" id="SRSO01000002">
    <property type="protein sequence ID" value="TGV04434.1"/>
    <property type="molecule type" value="Genomic_DNA"/>
</dbReference>
<evidence type="ECO:0000259" key="1">
    <source>
        <dbReference type="Pfam" id="PF00535"/>
    </source>
</evidence>
<dbReference type="CDD" id="cd00761">
    <property type="entry name" value="Glyco_tranf_GTA_type"/>
    <property type="match status" value="1"/>
</dbReference>
<dbReference type="GO" id="GO:0016740">
    <property type="term" value="F:transferase activity"/>
    <property type="evidence" value="ECO:0007669"/>
    <property type="project" value="UniProtKB-KW"/>
</dbReference>
<dbReference type="OrthoDB" id="1493960at2"/>
<gene>
    <name evidence="2" type="ORF">EM932_02605</name>
</gene>
<dbReference type="PANTHER" id="PTHR43685:SF2">
    <property type="entry name" value="GLYCOSYLTRANSFERASE 2-LIKE DOMAIN-CONTAINING PROTEIN"/>
    <property type="match status" value="1"/>
</dbReference>
<organism evidence="2 3">
    <name type="scientific">Flavivirga rizhaonensis</name>
    <dbReference type="NCBI Taxonomy" id="2559571"/>
    <lineage>
        <taxon>Bacteria</taxon>
        <taxon>Pseudomonadati</taxon>
        <taxon>Bacteroidota</taxon>
        <taxon>Flavobacteriia</taxon>
        <taxon>Flavobacteriales</taxon>
        <taxon>Flavobacteriaceae</taxon>
        <taxon>Flavivirga</taxon>
    </lineage>
</organism>
<comment type="caution">
    <text evidence="2">The sequence shown here is derived from an EMBL/GenBank/DDBJ whole genome shotgun (WGS) entry which is preliminary data.</text>
</comment>